<name>A0A6J7GCS5_9ZZZZ</name>
<reference evidence="1" key="1">
    <citation type="submission" date="2020-05" db="EMBL/GenBank/DDBJ databases">
        <authorList>
            <person name="Chiriac C."/>
            <person name="Salcher M."/>
            <person name="Ghai R."/>
            <person name="Kavagutti S V."/>
        </authorList>
    </citation>
    <scope>NUCLEOTIDE SEQUENCE</scope>
</reference>
<proteinExistence type="predicted"/>
<evidence type="ECO:0000313" key="1">
    <source>
        <dbReference type="EMBL" id="CAB4904826.1"/>
    </source>
</evidence>
<gene>
    <name evidence="1" type="ORF">UFOPK3609_00475</name>
</gene>
<protein>
    <submittedName>
        <fullName evidence="1">Unannotated protein</fullName>
    </submittedName>
</protein>
<dbReference type="AlphaFoldDB" id="A0A6J7GCS5"/>
<dbReference type="PROSITE" id="PS51257">
    <property type="entry name" value="PROKAR_LIPOPROTEIN"/>
    <property type="match status" value="1"/>
</dbReference>
<dbReference type="EMBL" id="CAFBMQ010000047">
    <property type="protein sequence ID" value="CAB4904826.1"/>
    <property type="molecule type" value="Genomic_DNA"/>
</dbReference>
<sequence>MGRLRTAVLLALVAAGVVGCSTPRSEVDAAQRQWDSVPDEVRAALGLGEPDGSAWGSVGEHWEIEAPLGIAATGDPAVLGSGIASACHAVVDALAGTDVQAFGVLPLVDGVVRATHESCDRGLALGSWSTELGSADSPGRWTELGDLVLGRERDGRAEMLGPRLQLAAGIVSTSSTTPPWTSTVITFDPAAWDDALAAASTPLPLVGPGEGQVVLITPAGTAVTGTAECATGERDTEVTVASPVFADATISSITVNAVLDDEPVPGRVGCGRGPASAPILPTLSYTTAAGQDIDVAVVAIGRPTVWGSRLTASITAG</sequence>
<accession>A0A6J7GCS5</accession>
<organism evidence="1">
    <name type="scientific">freshwater metagenome</name>
    <dbReference type="NCBI Taxonomy" id="449393"/>
    <lineage>
        <taxon>unclassified sequences</taxon>
        <taxon>metagenomes</taxon>
        <taxon>ecological metagenomes</taxon>
    </lineage>
</organism>